<gene>
    <name evidence="2" type="ORF">FE263_00650</name>
</gene>
<protein>
    <submittedName>
        <fullName evidence="2">Gfo/Idh/MocA family oxidoreductase</fullName>
    </submittedName>
</protein>
<dbReference type="SUPFAM" id="SSF51735">
    <property type="entry name" value="NAD(P)-binding Rossmann-fold domains"/>
    <property type="match status" value="1"/>
</dbReference>
<dbReference type="InterPro" id="IPR050463">
    <property type="entry name" value="Gfo/Idh/MocA_oxidrdct_glycsds"/>
</dbReference>
<dbReference type="GO" id="GO:0000166">
    <property type="term" value="F:nucleotide binding"/>
    <property type="evidence" value="ECO:0007669"/>
    <property type="project" value="InterPro"/>
</dbReference>
<dbReference type="PANTHER" id="PTHR43818:SF7">
    <property type="entry name" value="DEHYDROGENASE"/>
    <property type="match status" value="1"/>
</dbReference>
<dbReference type="EMBL" id="VCDI01000001">
    <property type="protein sequence ID" value="TLU73779.1"/>
    <property type="molecule type" value="Genomic_DNA"/>
</dbReference>
<dbReference type="InterPro" id="IPR000683">
    <property type="entry name" value="Gfo/Idh/MocA-like_OxRdtase_N"/>
</dbReference>
<dbReference type="Gene3D" id="3.30.360.10">
    <property type="entry name" value="Dihydrodipicolinate Reductase, domain 2"/>
    <property type="match status" value="1"/>
</dbReference>
<dbReference type="AlphaFoldDB" id="A0A5R9J9V4"/>
<accession>A0A5R9J9V4</accession>
<dbReference type="RefSeq" id="WP_138324032.1">
    <property type="nucleotide sequence ID" value="NZ_VCDI01000001.1"/>
</dbReference>
<proteinExistence type="predicted"/>
<dbReference type="Proteomes" id="UP000305654">
    <property type="component" value="Unassembled WGS sequence"/>
</dbReference>
<dbReference type="Gene3D" id="3.40.50.720">
    <property type="entry name" value="NAD(P)-binding Rossmann-like Domain"/>
    <property type="match status" value="1"/>
</dbReference>
<evidence type="ECO:0000313" key="3">
    <source>
        <dbReference type="Proteomes" id="UP000305654"/>
    </source>
</evidence>
<evidence type="ECO:0000259" key="1">
    <source>
        <dbReference type="Pfam" id="PF01408"/>
    </source>
</evidence>
<keyword evidence="3" id="KW-1185">Reference proteome</keyword>
<feature type="domain" description="Gfo/Idh/MocA-like oxidoreductase N-terminal" evidence="1">
    <location>
        <begin position="12"/>
        <end position="123"/>
    </location>
</feature>
<dbReference type="Pfam" id="PF01408">
    <property type="entry name" value="GFO_IDH_MocA"/>
    <property type="match status" value="1"/>
</dbReference>
<evidence type="ECO:0000313" key="2">
    <source>
        <dbReference type="EMBL" id="TLU73779.1"/>
    </source>
</evidence>
<dbReference type="InterPro" id="IPR036291">
    <property type="entry name" value="NAD(P)-bd_dom_sf"/>
</dbReference>
<name>A0A5R9J9V4_9PROT</name>
<comment type="caution">
    <text evidence="2">The sequence shown here is derived from an EMBL/GenBank/DDBJ whole genome shotgun (WGS) entry which is preliminary data.</text>
</comment>
<dbReference type="PANTHER" id="PTHR43818">
    <property type="entry name" value="BCDNA.GH03377"/>
    <property type="match status" value="1"/>
</dbReference>
<sequence>MRQVRDTTRALSVGIVGFGQIARVQHVPALAATPGLRLAAIANPVPLQGAPDVPVYASLAEMLQHEPELDAVALCTPPQIRYGLARQALDAGRHVLLEKPPAATPAEIADLAAHADRLGLTLFTAWHSLFSAAVDQAREILAARGVSGMRLEWKEDHHKWHPGVDWFWQPGGMGAFDSAINAYSILVAVMPEPVFVRSARMVIPDGAHTPMSAQVEYATPSTLNGGGTGFTSDHAWDQLTGETWTIDWTLRDGAHLVLERGGARLLLDGELLVEAQDEEYPRLYARFDTLLRSGRSDVEIRPLQLVADAFMLASRVPGAAVRS</sequence>
<dbReference type="OrthoDB" id="9813657at2"/>
<reference evidence="2 3" key="1">
    <citation type="submission" date="2019-05" db="EMBL/GenBank/DDBJ databases">
        <authorList>
            <person name="Pankratov T."/>
            <person name="Grouzdev D."/>
        </authorList>
    </citation>
    <scope>NUCLEOTIDE SEQUENCE [LARGE SCALE GENOMIC DNA]</scope>
    <source>
        <strain evidence="2 3">KEBCLARHB70R</strain>
    </source>
</reference>
<organism evidence="2 3">
    <name type="scientific">Lichenicoccus roseus</name>
    <dbReference type="NCBI Taxonomy" id="2683649"/>
    <lineage>
        <taxon>Bacteria</taxon>
        <taxon>Pseudomonadati</taxon>
        <taxon>Pseudomonadota</taxon>
        <taxon>Alphaproteobacteria</taxon>
        <taxon>Acetobacterales</taxon>
        <taxon>Acetobacteraceae</taxon>
        <taxon>Lichenicoccus</taxon>
    </lineage>
</organism>